<dbReference type="GO" id="GO:0016491">
    <property type="term" value="F:oxidoreductase activity"/>
    <property type="evidence" value="ECO:0007669"/>
    <property type="project" value="InterPro"/>
</dbReference>
<organism evidence="1 2">
    <name type="scientific">Rhodococcus maanshanensis</name>
    <dbReference type="NCBI Taxonomy" id="183556"/>
    <lineage>
        <taxon>Bacteria</taxon>
        <taxon>Bacillati</taxon>
        <taxon>Actinomycetota</taxon>
        <taxon>Actinomycetes</taxon>
        <taxon>Mycobacteriales</taxon>
        <taxon>Nocardiaceae</taxon>
        <taxon>Rhodococcus</taxon>
    </lineage>
</organism>
<dbReference type="EMBL" id="FOAW01000005">
    <property type="protein sequence ID" value="SEK96661.1"/>
    <property type="molecule type" value="Genomic_DNA"/>
</dbReference>
<evidence type="ECO:0000313" key="2">
    <source>
        <dbReference type="Proteomes" id="UP000198677"/>
    </source>
</evidence>
<dbReference type="Pfam" id="PF04075">
    <property type="entry name" value="F420H2_quin_red"/>
    <property type="match status" value="1"/>
</dbReference>
<keyword evidence="2" id="KW-1185">Reference proteome</keyword>
<dbReference type="RefSeq" id="WP_072749876.1">
    <property type="nucleotide sequence ID" value="NZ_FOAW01000005.1"/>
</dbReference>
<sequence>MPLPRRLAEFNKVVTNRVSRLVAGWLPGCAIVLHRGRRSGRLYKTPVNVFRRGDGYRFALTYGPDSDWVRNVLAAGHVDIATRGRLVSLTEPRLVTDASANWAPRGVRLVLRRVGADSYLQCRIDR</sequence>
<dbReference type="InterPro" id="IPR004378">
    <property type="entry name" value="F420H2_quin_Rdtase"/>
</dbReference>
<dbReference type="Gene3D" id="2.30.110.10">
    <property type="entry name" value="Electron Transport, Fmn-binding Protein, Chain A"/>
    <property type="match status" value="1"/>
</dbReference>
<evidence type="ECO:0000313" key="1">
    <source>
        <dbReference type="EMBL" id="SEK96661.1"/>
    </source>
</evidence>
<gene>
    <name evidence="1" type="ORF">SAMN05444583_10516</name>
</gene>
<dbReference type="OrthoDB" id="3778270at2"/>
<reference evidence="2" key="1">
    <citation type="submission" date="2016-10" db="EMBL/GenBank/DDBJ databases">
        <authorList>
            <person name="Varghese N."/>
            <person name="Submissions S."/>
        </authorList>
    </citation>
    <scope>NUCLEOTIDE SEQUENCE [LARGE SCALE GENOMIC DNA]</scope>
    <source>
        <strain evidence="2">DSM 44675</strain>
    </source>
</reference>
<dbReference type="NCBIfam" id="TIGR00026">
    <property type="entry name" value="hi_GC_TIGR00026"/>
    <property type="match status" value="1"/>
</dbReference>
<accession>A0A1H7LCJ6</accession>
<proteinExistence type="predicted"/>
<name>A0A1H7LCJ6_9NOCA</name>
<dbReference type="InterPro" id="IPR012349">
    <property type="entry name" value="Split_barrel_FMN-bd"/>
</dbReference>
<dbReference type="AlphaFoldDB" id="A0A1H7LCJ6"/>
<dbReference type="Proteomes" id="UP000198677">
    <property type="component" value="Unassembled WGS sequence"/>
</dbReference>
<protein>
    <submittedName>
        <fullName evidence="1">Deazaflavin-dependent oxidoreductase, nitroreductase family</fullName>
    </submittedName>
</protein>